<feature type="transmembrane region" description="Helical" evidence="2">
    <location>
        <begin position="291"/>
        <end position="312"/>
    </location>
</feature>
<evidence type="ECO:0000313" key="4">
    <source>
        <dbReference type="Proteomes" id="UP000025947"/>
    </source>
</evidence>
<keyword evidence="2" id="KW-1133">Transmembrane helix</keyword>
<dbReference type="RefSeq" id="WP_100882283.1">
    <property type="nucleotide sequence ID" value="NZ_KK328284.1"/>
</dbReference>
<dbReference type="InterPro" id="IPR008884">
    <property type="entry name" value="TylF_MeTrfase"/>
</dbReference>
<evidence type="ECO:0000256" key="1">
    <source>
        <dbReference type="SAM" id="MobiDB-lite"/>
    </source>
</evidence>
<proteinExistence type="predicted"/>
<feature type="compositionally biased region" description="Basic and acidic residues" evidence="1">
    <location>
        <begin position="372"/>
        <end position="388"/>
    </location>
</feature>
<keyword evidence="2" id="KW-0812">Transmembrane</keyword>
<name>A0A051TR83_9MYCO</name>
<keyword evidence="2" id="KW-0472">Membrane</keyword>
<dbReference type="HOGENOM" id="CLU_754029_0_0_11"/>
<dbReference type="Proteomes" id="UP000025947">
    <property type="component" value="Unassembled WGS sequence"/>
</dbReference>
<dbReference type="SUPFAM" id="SSF53335">
    <property type="entry name" value="S-adenosyl-L-methionine-dependent methyltransferases"/>
    <property type="match status" value="1"/>
</dbReference>
<feature type="region of interest" description="Disordered" evidence="1">
    <location>
        <begin position="365"/>
        <end position="388"/>
    </location>
</feature>
<dbReference type="PANTHER" id="PTHR40036:SF1">
    <property type="entry name" value="MACROCIN O-METHYLTRANSFERASE"/>
    <property type="match status" value="1"/>
</dbReference>
<dbReference type="AlphaFoldDB" id="A0A051TR83"/>
<organism evidence="3 4">
    <name type="scientific">Mycobacterium [tuberculosis] TKK-01-0051</name>
    <dbReference type="NCBI Taxonomy" id="1324261"/>
    <lineage>
        <taxon>Bacteria</taxon>
        <taxon>Bacillati</taxon>
        <taxon>Actinomycetota</taxon>
        <taxon>Actinomycetes</taxon>
        <taxon>Mycobacteriales</taxon>
        <taxon>Mycobacteriaceae</taxon>
        <taxon>Mycobacterium</taxon>
        <taxon>Mycobacterium avium complex (MAC)</taxon>
    </lineage>
</organism>
<evidence type="ECO:0000313" key="3">
    <source>
        <dbReference type="EMBL" id="KBZ59419.1"/>
    </source>
</evidence>
<dbReference type="Pfam" id="PF13578">
    <property type="entry name" value="Methyltransf_24"/>
    <property type="match status" value="1"/>
</dbReference>
<dbReference type="PATRIC" id="fig|1324261.3.peg.5026"/>
<evidence type="ECO:0000256" key="2">
    <source>
        <dbReference type="SAM" id="Phobius"/>
    </source>
</evidence>
<dbReference type="EMBL" id="JLXW01000011">
    <property type="protein sequence ID" value="KBZ59419.1"/>
    <property type="molecule type" value="Genomic_DNA"/>
</dbReference>
<dbReference type="PROSITE" id="PS51257">
    <property type="entry name" value="PROKAR_LIPOPROTEIN"/>
    <property type="match status" value="1"/>
</dbReference>
<keyword evidence="4" id="KW-1185">Reference proteome</keyword>
<gene>
    <name evidence="3" type="ORF">K875_04980</name>
</gene>
<protein>
    <recommendedName>
        <fullName evidence="5">Methyltransferase</fullName>
    </recommendedName>
</protein>
<comment type="caution">
    <text evidence="3">The sequence shown here is derived from an EMBL/GenBank/DDBJ whole genome shotgun (WGS) entry which is preliminary data.</text>
</comment>
<dbReference type="Gene3D" id="3.40.50.150">
    <property type="entry name" value="Vaccinia Virus protein VP39"/>
    <property type="match status" value="1"/>
</dbReference>
<dbReference type="PANTHER" id="PTHR40036">
    <property type="entry name" value="MACROCIN O-METHYLTRANSFERASE"/>
    <property type="match status" value="1"/>
</dbReference>
<reference evidence="3 4" key="1">
    <citation type="submission" date="2014-04" db="EMBL/GenBank/DDBJ databases">
        <title>The Genome Sequence of Mycobacterium tuberculosis TKK-01-0051.</title>
        <authorList>
            <consortium name="The Broad Institute Genomics Platform"/>
            <consortium name="The Broad Institute Genome Sequencing Center for Infectious Disease"/>
            <person name="Earl A.M."/>
            <person name="Cohen K."/>
            <person name="Pym A."/>
            <person name="Bishai W."/>
            <person name="Maharaj K."/>
            <person name="Desjardins C."/>
            <person name="Abeel T."/>
            <person name="Young S."/>
            <person name="Zeng Q."/>
            <person name="Gargeya S."/>
            <person name="Abouelleil A."/>
            <person name="Alvarado L."/>
            <person name="Chapman S.B."/>
            <person name="Gainer-Dewar J."/>
            <person name="Goldberg J."/>
            <person name="Griggs A."/>
            <person name="Gujja S."/>
            <person name="Hansen M."/>
            <person name="Howarth C."/>
            <person name="Imamovic A."/>
            <person name="Larimer J."/>
            <person name="Murphy C."/>
            <person name="Naylor J."/>
            <person name="Pearson M."/>
            <person name="Poon T.W."/>
            <person name="Priest M."/>
            <person name="Roberts A."/>
            <person name="Saif S."/>
            <person name="Shea T."/>
            <person name="Sykes S."/>
            <person name="Wortman J."/>
            <person name="Nusbaum C."/>
            <person name="Birren B."/>
        </authorList>
    </citation>
    <scope>NUCLEOTIDE SEQUENCE [LARGE SCALE GENOMIC DNA]</scope>
    <source>
        <strain evidence="3 4">TKK-01-0051</strain>
    </source>
</reference>
<dbReference type="InterPro" id="IPR029063">
    <property type="entry name" value="SAM-dependent_MTases_sf"/>
</dbReference>
<accession>A0A051TR83</accession>
<evidence type="ECO:0008006" key="5">
    <source>
        <dbReference type="Google" id="ProtNLM"/>
    </source>
</evidence>
<sequence>MDRTNLHRVWKAVLIGIALIVATACYFVPVLAAAIGLFLLLTLVARYAYRDRDRYIPNLYARDTWVYDAAYRAFIGRTLSDLRRSKIPGHSLLWEASRLGPCLGDSDELVLDLGVWIGWSTRLLSDASGRMVYGFDTFSGLVEDWRLEDQVIKRGTFSLSEPLARWFMRDTGVSFQDGVPATLGYKVQFIRGSTYETLAPFLAERPAAAIRLFHMDLDTYESCLHALETCKDRFIEGSILVFDEYLVTNGEMRAFYEFQSRYELEWRYRAWGLEMLEMNVEMVAARWKRMFYYAVWISVHWFMGGGANPWAFYGRRLLRFWLGAPIGDILFRLGAAGQRKSVSIEITGLGKLGRTRNYDRDAGGAEAGILQRGDERARAADQLGDHAQ</sequence>
<feature type="transmembrane region" description="Helical" evidence="2">
    <location>
        <begin position="12"/>
        <end position="45"/>
    </location>
</feature>